<evidence type="ECO:0000313" key="2">
    <source>
        <dbReference type="EMBL" id="NYS47833.1"/>
    </source>
</evidence>
<dbReference type="RefSeq" id="WP_179941619.1">
    <property type="nucleotide sequence ID" value="NZ_JACBYF010000014.1"/>
</dbReference>
<protein>
    <submittedName>
        <fullName evidence="2">DegV family protein</fullName>
    </submittedName>
</protein>
<evidence type="ECO:0000313" key="3">
    <source>
        <dbReference type="Proteomes" id="UP000531840"/>
    </source>
</evidence>
<dbReference type="Pfam" id="PF02645">
    <property type="entry name" value="DegV"/>
    <property type="match status" value="1"/>
</dbReference>
<evidence type="ECO:0000256" key="1">
    <source>
        <dbReference type="ARBA" id="ARBA00023121"/>
    </source>
</evidence>
<dbReference type="InterPro" id="IPR043168">
    <property type="entry name" value="DegV_C"/>
</dbReference>
<dbReference type="SUPFAM" id="SSF82549">
    <property type="entry name" value="DAK1/DegV-like"/>
    <property type="match status" value="1"/>
</dbReference>
<accession>A0ABX2T2H4</accession>
<comment type="caution">
    <text evidence="2">The sequence shown here is derived from an EMBL/GenBank/DDBJ whole genome shotgun (WGS) entry which is preliminary data.</text>
</comment>
<dbReference type="EMBL" id="JACBYF010000014">
    <property type="protein sequence ID" value="NYS47833.1"/>
    <property type="molecule type" value="Genomic_DNA"/>
</dbReference>
<dbReference type="NCBIfam" id="TIGR00762">
    <property type="entry name" value="DegV"/>
    <property type="match status" value="1"/>
</dbReference>
<gene>
    <name evidence="2" type="ORF">HZY85_06475</name>
</gene>
<dbReference type="Proteomes" id="UP000531840">
    <property type="component" value="Unassembled WGS sequence"/>
</dbReference>
<dbReference type="PANTHER" id="PTHR33434:SF2">
    <property type="entry name" value="FATTY ACID-BINDING PROTEIN TM_1468"/>
    <property type="match status" value="1"/>
</dbReference>
<dbReference type="Gene3D" id="3.30.1180.10">
    <property type="match status" value="1"/>
</dbReference>
<dbReference type="InterPro" id="IPR003797">
    <property type="entry name" value="DegV"/>
</dbReference>
<keyword evidence="1" id="KW-0446">Lipid-binding</keyword>
<dbReference type="InterPro" id="IPR050270">
    <property type="entry name" value="DegV_domain_contain"/>
</dbReference>
<proteinExistence type="predicted"/>
<dbReference type="Gene3D" id="3.40.50.10440">
    <property type="entry name" value="Dihydroxyacetone kinase, domain 1"/>
    <property type="match status" value="1"/>
</dbReference>
<dbReference type="PANTHER" id="PTHR33434">
    <property type="entry name" value="DEGV DOMAIN-CONTAINING PROTEIN DR_1986-RELATED"/>
    <property type="match status" value="1"/>
</dbReference>
<dbReference type="PROSITE" id="PS51482">
    <property type="entry name" value="DEGV"/>
    <property type="match status" value="1"/>
</dbReference>
<sequence length="280" mass="30891">MNWKIVADSGSNWNVIEDIAPNTKYVKAPLILQIGEKNYSDDGTLDVESMIDYMYSTEEKTSSACPSPEAYKKTYEGADNIIVLTITGTMSGSYNSARIGKEMLLEENPNANVHVIDTKSAGGQMDLIVQEINRLIKENLSFEEVVEKIDNYVANTRLLFILEKVDNLVKNGRLSKLAGGVIGMLNIKLVGRASKEGTLELLHKARGTKKAIATLIDEMLKEGYKGGKVSIAHCNNVEVSETIKKILLEKFPNAIINYIPTQGLCSFYAERGGIMLGYEV</sequence>
<keyword evidence="3" id="KW-1185">Reference proteome</keyword>
<organism evidence="2 3">
    <name type="scientific">Gemelliphila palaticanis</name>
    <dbReference type="NCBI Taxonomy" id="81950"/>
    <lineage>
        <taxon>Bacteria</taxon>
        <taxon>Bacillati</taxon>
        <taxon>Bacillota</taxon>
        <taxon>Bacilli</taxon>
        <taxon>Bacillales</taxon>
        <taxon>Gemellaceae</taxon>
        <taxon>Gemelliphila</taxon>
    </lineage>
</organism>
<name>A0ABX2T2H4_9BACL</name>
<dbReference type="Gene3D" id="2.20.28.50">
    <property type="entry name" value="degv family protein"/>
    <property type="match status" value="1"/>
</dbReference>
<reference evidence="2 3" key="1">
    <citation type="submission" date="2020-07" db="EMBL/GenBank/DDBJ databases">
        <title>MOT database genomes.</title>
        <authorList>
            <person name="Joseph S."/>
            <person name="Aduse-Opoku J."/>
            <person name="Hashim A."/>
            <person name="Wade W."/>
            <person name="Curtis M."/>
        </authorList>
    </citation>
    <scope>NUCLEOTIDE SEQUENCE [LARGE SCALE GENOMIC DNA]</scope>
    <source>
        <strain evidence="2 3">CIP 106318</strain>
    </source>
</reference>